<gene>
    <name evidence="1" type="ORF">OUZ56_005610</name>
</gene>
<name>A0ABQ9YT96_9CRUS</name>
<keyword evidence="2" id="KW-1185">Reference proteome</keyword>
<accession>A0ABQ9YT96</accession>
<evidence type="ECO:0000313" key="1">
    <source>
        <dbReference type="EMBL" id="KAK4003859.1"/>
    </source>
</evidence>
<dbReference type="EMBL" id="JAOYFB010000001">
    <property type="protein sequence ID" value="KAK4003859.1"/>
    <property type="molecule type" value="Genomic_DNA"/>
</dbReference>
<dbReference type="Proteomes" id="UP001234178">
    <property type="component" value="Unassembled WGS sequence"/>
</dbReference>
<organism evidence="1 2">
    <name type="scientific">Daphnia magna</name>
    <dbReference type="NCBI Taxonomy" id="35525"/>
    <lineage>
        <taxon>Eukaryota</taxon>
        <taxon>Metazoa</taxon>
        <taxon>Ecdysozoa</taxon>
        <taxon>Arthropoda</taxon>
        <taxon>Crustacea</taxon>
        <taxon>Branchiopoda</taxon>
        <taxon>Diplostraca</taxon>
        <taxon>Cladocera</taxon>
        <taxon>Anomopoda</taxon>
        <taxon>Daphniidae</taxon>
        <taxon>Daphnia</taxon>
    </lineage>
</organism>
<comment type="caution">
    <text evidence="1">The sequence shown here is derived from an EMBL/GenBank/DDBJ whole genome shotgun (WGS) entry which is preliminary data.</text>
</comment>
<protein>
    <submittedName>
        <fullName evidence="1">Uncharacterized protein</fullName>
    </submittedName>
</protein>
<proteinExistence type="predicted"/>
<reference evidence="1 2" key="1">
    <citation type="journal article" date="2023" name="Nucleic Acids Res.">
        <title>The hologenome of Daphnia magna reveals possible DNA methylation and microbiome-mediated evolution of the host genome.</title>
        <authorList>
            <person name="Chaturvedi A."/>
            <person name="Li X."/>
            <person name="Dhandapani V."/>
            <person name="Marshall H."/>
            <person name="Kissane S."/>
            <person name="Cuenca-Cambronero M."/>
            <person name="Asole G."/>
            <person name="Calvet F."/>
            <person name="Ruiz-Romero M."/>
            <person name="Marangio P."/>
            <person name="Guigo R."/>
            <person name="Rago D."/>
            <person name="Mirbahai L."/>
            <person name="Eastwood N."/>
            <person name="Colbourne J.K."/>
            <person name="Zhou J."/>
            <person name="Mallon E."/>
            <person name="Orsini L."/>
        </authorList>
    </citation>
    <scope>NUCLEOTIDE SEQUENCE [LARGE SCALE GENOMIC DNA]</scope>
    <source>
        <strain evidence="1">LRV0_1</strain>
    </source>
</reference>
<evidence type="ECO:0000313" key="2">
    <source>
        <dbReference type="Proteomes" id="UP001234178"/>
    </source>
</evidence>
<sequence length="129" mass="14805">MVRGIENPADKGSRGLFPDEMMENYRWFNGADFLQQEENAWPITNKLPEPSVEGSEPLKVEESGYKIGQAECPLIPMGNRKENYAIPTLFRKIASTMSSTICWMKKTRDRQAASLLLDQHNEENPQRMQ</sequence>